<dbReference type="AlphaFoldDB" id="A0A438MG77"/>
<organism evidence="2 3">
    <name type="scientific">Nonomuraea polychroma</name>
    <dbReference type="NCBI Taxonomy" id="46176"/>
    <lineage>
        <taxon>Bacteria</taxon>
        <taxon>Bacillati</taxon>
        <taxon>Actinomycetota</taxon>
        <taxon>Actinomycetes</taxon>
        <taxon>Streptosporangiales</taxon>
        <taxon>Streptosporangiaceae</taxon>
        <taxon>Nonomuraea</taxon>
    </lineage>
</organism>
<accession>A0A438MG77</accession>
<keyword evidence="1" id="KW-1133">Transmembrane helix</keyword>
<evidence type="ECO:0000313" key="3">
    <source>
        <dbReference type="Proteomes" id="UP000284824"/>
    </source>
</evidence>
<feature type="transmembrane region" description="Helical" evidence="1">
    <location>
        <begin position="121"/>
        <end position="141"/>
    </location>
</feature>
<evidence type="ECO:0000313" key="2">
    <source>
        <dbReference type="EMBL" id="RVX44757.1"/>
    </source>
</evidence>
<dbReference type="Proteomes" id="UP000284824">
    <property type="component" value="Unassembled WGS sequence"/>
</dbReference>
<comment type="caution">
    <text evidence="2">The sequence shown here is derived from an EMBL/GenBank/DDBJ whole genome shotgun (WGS) entry which is preliminary data.</text>
</comment>
<feature type="transmembrane region" description="Helical" evidence="1">
    <location>
        <begin position="6"/>
        <end position="27"/>
    </location>
</feature>
<name>A0A438MG77_9ACTN</name>
<proteinExistence type="predicted"/>
<keyword evidence="3" id="KW-1185">Reference proteome</keyword>
<gene>
    <name evidence="2" type="ORF">EDD27_7505</name>
</gene>
<sequence>MAPLLLWLHIAFAIFTIGPITAATMAAPRVIRNKNVPALKFIQRTTRIYSFAAIGVFVFGLALGAIMPGGVLGRWYMTASMTLFIVAAVMLVIIDRDLRTAVRALESEDAADDAKVQNGRIAAISGLLSVIWLVILFLMVVPGPTA</sequence>
<feature type="transmembrane region" description="Helical" evidence="1">
    <location>
        <begin position="75"/>
        <end position="94"/>
    </location>
</feature>
<reference evidence="2 3" key="1">
    <citation type="submission" date="2019-01" db="EMBL/GenBank/DDBJ databases">
        <title>Sequencing the genomes of 1000 actinobacteria strains.</title>
        <authorList>
            <person name="Klenk H.-P."/>
        </authorList>
    </citation>
    <scope>NUCLEOTIDE SEQUENCE [LARGE SCALE GENOMIC DNA]</scope>
    <source>
        <strain evidence="2 3">DSM 43925</strain>
    </source>
</reference>
<keyword evidence="1" id="KW-0812">Transmembrane</keyword>
<feature type="transmembrane region" description="Helical" evidence="1">
    <location>
        <begin position="48"/>
        <end position="69"/>
    </location>
</feature>
<evidence type="ECO:0000256" key="1">
    <source>
        <dbReference type="SAM" id="Phobius"/>
    </source>
</evidence>
<dbReference type="RefSeq" id="WP_127936484.1">
    <property type="nucleotide sequence ID" value="NZ_SAUN01000001.1"/>
</dbReference>
<protein>
    <submittedName>
        <fullName evidence="2">Uncharacterized protein</fullName>
    </submittedName>
</protein>
<keyword evidence="1" id="KW-0472">Membrane</keyword>
<dbReference type="EMBL" id="SAUN01000001">
    <property type="protein sequence ID" value="RVX44757.1"/>
    <property type="molecule type" value="Genomic_DNA"/>
</dbReference>
<dbReference type="OrthoDB" id="3536566at2"/>